<sequence>MSDTIVKCKAVFFDIDGTFYDHVTNQILPSSIQAVKELKEKGYKVALCSGRPLRMAKELPLFENISWDGFVGSAGNVVYDENLNILVKKGFADEELQNIFSIAKEKDIACYVNGEDVYLTKDDEEAKKVLKQFHVEIPKEIREYKTGDQVEMISMFKGYDYDYSAFLKVKDLRLQKSSGVIMDIVKDGVNKVHGIDALMEYWGLKEHGYIAFGDSMNDKEMLEHANIGIAMENGDEALFSYADHVCGPSHKDSIYQMLKKMHVL</sequence>
<dbReference type="InterPro" id="IPR000150">
    <property type="entry name" value="Cof"/>
</dbReference>
<dbReference type="PANTHER" id="PTHR10000:SF25">
    <property type="entry name" value="PHOSPHATASE YKRA-RELATED"/>
    <property type="match status" value="1"/>
</dbReference>
<dbReference type="RefSeq" id="WP_163052475.1">
    <property type="nucleotide sequence ID" value="NZ_AP019695.1"/>
</dbReference>
<accession>A0A6N4TP96</accession>
<evidence type="ECO:0000313" key="1">
    <source>
        <dbReference type="EMBL" id="BBK23832.1"/>
    </source>
</evidence>
<dbReference type="NCBIfam" id="TIGR01484">
    <property type="entry name" value="HAD-SF-IIB"/>
    <property type="match status" value="1"/>
</dbReference>
<reference evidence="2" key="1">
    <citation type="submission" date="2019-05" db="EMBL/GenBank/DDBJ databases">
        <title>Complete genome sequencing of Absiella argi strain JCM 30884.</title>
        <authorList>
            <person name="Sakamoto M."/>
            <person name="Murakami T."/>
            <person name="Mori H."/>
        </authorList>
    </citation>
    <scope>NUCLEOTIDE SEQUENCE [LARGE SCALE GENOMIC DNA]</scope>
    <source>
        <strain evidence="2">JCM 30884</strain>
    </source>
</reference>
<dbReference type="PROSITE" id="PS01229">
    <property type="entry name" value="COF_2"/>
    <property type="match status" value="1"/>
</dbReference>
<gene>
    <name evidence="1" type="ORF">Aargi30884_27350</name>
</gene>
<dbReference type="KEGG" id="aarg:Aargi30884_27350"/>
<dbReference type="Proteomes" id="UP000464754">
    <property type="component" value="Chromosome"/>
</dbReference>
<dbReference type="Gene3D" id="3.30.1240.10">
    <property type="match status" value="1"/>
</dbReference>
<proteinExistence type="predicted"/>
<evidence type="ECO:0000313" key="2">
    <source>
        <dbReference type="Proteomes" id="UP000464754"/>
    </source>
</evidence>
<dbReference type="SFLD" id="SFLDS00003">
    <property type="entry name" value="Haloacid_Dehalogenase"/>
    <property type="match status" value="1"/>
</dbReference>
<organism evidence="1 2">
    <name type="scientific">Amedibacterium intestinale</name>
    <dbReference type="NCBI Taxonomy" id="2583452"/>
    <lineage>
        <taxon>Bacteria</taxon>
        <taxon>Bacillati</taxon>
        <taxon>Bacillota</taxon>
        <taxon>Erysipelotrichia</taxon>
        <taxon>Erysipelotrichales</taxon>
        <taxon>Erysipelotrichaceae</taxon>
        <taxon>Amedibacterium</taxon>
    </lineage>
</organism>
<dbReference type="GO" id="GO:0005829">
    <property type="term" value="C:cytosol"/>
    <property type="evidence" value="ECO:0007669"/>
    <property type="project" value="TreeGrafter"/>
</dbReference>
<dbReference type="SFLD" id="SFLDG01140">
    <property type="entry name" value="C2.B:_Phosphomannomutase_and_P"/>
    <property type="match status" value="1"/>
</dbReference>
<dbReference type="NCBIfam" id="TIGR00099">
    <property type="entry name" value="Cof-subfamily"/>
    <property type="match status" value="1"/>
</dbReference>
<keyword evidence="2" id="KW-1185">Reference proteome</keyword>
<dbReference type="AlphaFoldDB" id="A0A6N4TP96"/>
<dbReference type="PANTHER" id="PTHR10000">
    <property type="entry name" value="PHOSPHOSERINE PHOSPHATASE"/>
    <property type="match status" value="1"/>
</dbReference>
<dbReference type="Pfam" id="PF08282">
    <property type="entry name" value="Hydrolase_3"/>
    <property type="match status" value="1"/>
</dbReference>
<name>A0A6N4TP96_9FIRM</name>
<dbReference type="GO" id="GO:0000287">
    <property type="term" value="F:magnesium ion binding"/>
    <property type="evidence" value="ECO:0007669"/>
    <property type="project" value="TreeGrafter"/>
</dbReference>
<dbReference type="Gene3D" id="3.40.50.1000">
    <property type="entry name" value="HAD superfamily/HAD-like"/>
    <property type="match status" value="1"/>
</dbReference>
<protein>
    <submittedName>
        <fullName evidence="1">Hydrolase</fullName>
    </submittedName>
</protein>
<dbReference type="SUPFAM" id="SSF56784">
    <property type="entry name" value="HAD-like"/>
    <property type="match status" value="1"/>
</dbReference>
<dbReference type="GO" id="GO:0016791">
    <property type="term" value="F:phosphatase activity"/>
    <property type="evidence" value="ECO:0007669"/>
    <property type="project" value="UniProtKB-ARBA"/>
</dbReference>
<keyword evidence="1" id="KW-0378">Hydrolase</keyword>
<dbReference type="InterPro" id="IPR006379">
    <property type="entry name" value="HAD-SF_hydro_IIB"/>
</dbReference>
<dbReference type="InterPro" id="IPR036412">
    <property type="entry name" value="HAD-like_sf"/>
</dbReference>
<dbReference type="EMBL" id="AP019695">
    <property type="protein sequence ID" value="BBK23832.1"/>
    <property type="molecule type" value="Genomic_DNA"/>
</dbReference>
<dbReference type="InterPro" id="IPR023214">
    <property type="entry name" value="HAD_sf"/>
</dbReference>